<reference evidence="1" key="1">
    <citation type="submission" date="2022-07" db="EMBL/GenBank/DDBJ databases">
        <title>Genome Sequence of Lecanicillium saksenae.</title>
        <authorList>
            <person name="Buettner E."/>
        </authorList>
    </citation>
    <scope>NUCLEOTIDE SEQUENCE</scope>
    <source>
        <strain evidence="1">VT-O1</strain>
    </source>
</reference>
<protein>
    <submittedName>
        <fullName evidence="1">Uncharacterized protein</fullName>
    </submittedName>
</protein>
<accession>A0ACC1QZV2</accession>
<name>A0ACC1QZV2_9HYPO</name>
<keyword evidence="2" id="KW-1185">Reference proteome</keyword>
<evidence type="ECO:0000313" key="2">
    <source>
        <dbReference type="Proteomes" id="UP001148737"/>
    </source>
</evidence>
<comment type="caution">
    <text evidence="1">The sequence shown here is derived from an EMBL/GenBank/DDBJ whole genome shotgun (WGS) entry which is preliminary data.</text>
</comment>
<sequence length="553" mass="61662">MHPLLSHQESTPSGASEEDNTLPKASGEDSTLSEASEEDNMLSKGSEEDNTLSEASEEDNMLSEGSEGSEEDNTLSEASGEDNTCSEGSEEDSTHSETSGEDSTLSQESEAEESVGQPLYPADEIDDDPAIFFEAVISQLQRDEIAPVVQSLHQQLFPGESPIDVEILDPIYGSFNVLFPIRFAGRKRWLLKIPSHGVKDHWNELAAQALVAEATTMRALKADTTIPVPQVFDFSPTTDNTLGCPYMLIEYIDGVPLYEVWFANRAQGLDDLVVHRRRTTALKGIASAMSQLSIYSSTKTGSPIFDSSFKLTDVSALRFMDRQSMVNRLFDDQDDGTEPIYLPIEPFSNPRQYYTFPLGLHKKKENWVFEEPFVFAHPDFDIQNFIVNEEGELQAIIDWDGVCTVPRSIGNLSLPGWLTRDWDPAMYGYQESMEEGKKPIGVWENSPEELSRYRQIYRCFMTGIPEGQAEKDKADLTSMSLIMENLCIAGREPICRAEIVEKMIEEICKKVPGEFSCSAVSLEVDIEDDDVEASVLATLRAGFEAMLRDSHTL</sequence>
<gene>
    <name evidence="1" type="ORF">NLG97_g3766</name>
</gene>
<dbReference type="EMBL" id="JANAKD010000332">
    <property type="protein sequence ID" value="KAJ3494911.1"/>
    <property type="molecule type" value="Genomic_DNA"/>
</dbReference>
<evidence type="ECO:0000313" key="1">
    <source>
        <dbReference type="EMBL" id="KAJ3494911.1"/>
    </source>
</evidence>
<dbReference type="Proteomes" id="UP001148737">
    <property type="component" value="Unassembled WGS sequence"/>
</dbReference>
<organism evidence="1 2">
    <name type="scientific">Lecanicillium saksenae</name>
    <dbReference type="NCBI Taxonomy" id="468837"/>
    <lineage>
        <taxon>Eukaryota</taxon>
        <taxon>Fungi</taxon>
        <taxon>Dikarya</taxon>
        <taxon>Ascomycota</taxon>
        <taxon>Pezizomycotina</taxon>
        <taxon>Sordariomycetes</taxon>
        <taxon>Hypocreomycetidae</taxon>
        <taxon>Hypocreales</taxon>
        <taxon>Cordycipitaceae</taxon>
        <taxon>Lecanicillium</taxon>
    </lineage>
</organism>
<proteinExistence type="predicted"/>